<evidence type="ECO:0000256" key="1">
    <source>
        <dbReference type="SAM" id="MobiDB-lite"/>
    </source>
</evidence>
<reference evidence="2" key="1">
    <citation type="journal article" date="2019" name="Sci. Rep.">
        <title>Draft genome of Tanacetum cinerariifolium, the natural source of mosquito coil.</title>
        <authorList>
            <person name="Yamashiro T."/>
            <person name="Shiraishi A."/>
            <person name="Satake H."/>
            <person name="Nakayama K."/>
        </authorList>
    </citation>
    <scope>NUCLEOTIDE SEQUENCE</scope>
</reference>
<dbReference type="EMBL" id="BKCJ011722049">
    <property type="protein sequence ID" value="GFD48434.1"/>
    <property type="molecule type" value="Genomic_DNA"/>
</dbReference>
<gene>
    <name evidence="2" type="ORF">Tci_920403</name>
</gene>
<protein>
    <submittedName>
        <fullName evidence="2">Uncharacterized protein</fullName>
    </submittedName>
</protein>
<proteinExistence type="predicted"/>
<feature type="non-terminal residue" evidence="2">
    <location>
        <position position="1"/>
    </location>
</feature>
<feature type="compositionally biased region" description="Basic residues" evidence="1">
    <location>
        <begin position="40"/>
        <end position="50"/>
    </location>
</feature>
<dbReference type="AlphaFoldDB" id="A0A699WVB7"/>
<comment type="caution">
    <text evidence="2">The sequence shown here is derived from an EMBL/GenBank/DDBJ whole genome shotgun (WGS) entry which is preliminary data.</text>
</comment>
<feature type="region of interest" description="Disordered" evidence="1">
    <location>
        <begin position="1"/>
        <end position="51"/>
    </location>
</feature>
<evidence type="ECO:0000313" key="2">
    <source>
        <dbReference type="EMBL" id="GFD48434.1"/>
    </source>
</evidence>
<accession>A0A699WVB7</accession>
<name>A0A699WVB7_TANCI</name>
<organism evidence="2">
    <name type="scientific">Tanacetum cinerariifolium</name>
    <name type="common">Dalmatian daisy</name>
    <name type="synonym">Chrysanthemum cinerariifolium</name>
    <dbReference type="NCBI Taxonomy" id="118510"/>
    <lineage>
        <taxon>Eukaryota</taxon>
        <taxon>Viridiplantae</taxon>
        <taxon>Streptophyta</taxon>
        <taxon>Embryophyta</taxon>
        <taxon>Tracheophyta</taxon>
        <taxon>Spermatophyta</taxon>
        <taxon>Magnoliopsida</taxon>
        <taxon>eudicotyledons</taxon>
        <taxon>Gunneridae</taxon>
        <taxon>Pentapetalae</taxon>
        <taxon>asterids</taxon>
        <taxon>campanulids</taxon>
        <taxon>Asterales</taxon>
        <taxon>Asteraceae</taxon>
        <taxon>Asteroideae</taxon>
        <taxon>Anthemideae</taxon>
        <taxon>Anthemidinae</taxon>
        <taxon>Tanacetum</taxon>
    </lineage>
</organism>
<sequence length="112" mass="11773">ARWGAVSAPSRHFAPANAARPDGFARPASGPALRGGRNPGARKRAARARPRSLSARFGARVPGRVGGAGGAGAAGVRCIAAQVLSWCWQRLRYFFEDNPSRRSCVSASFLVV</sequence>